<dbReference type="Proteomes" id="UP000265520">
    <property type="component" value="Unassembled WGS sequence"/>
</dbReference>
<comment type="caution">
    <text evidence="1">The sequence shown here is derived from an EMBL/GenBank/DDBJ whole genome shotgun (WGS) entry which is preliminary data.</text>
</comment>
<organism evidence="1 2">
    <name type="scientific">Trifolium medium</name>
    <dbReference type="NCBI Taxonomy" id="97028"/>
    <lineage>
        <taxon>Eukaryota</taxon>
        <taxon>Viridiplantae</taxon>
        <taxon>Streptophyta</taxon>
        <taxon>Embryophyta</taxon>
        <taxon>Tracheophyta</taxon>
        <taxon>Spermatophyta</taxon>
        <taxon>Magnoliopsida</taxon>
        <taxon>eudicotyledons</taxon>
        <taxon>Gunneridae</taxon>
        <taxon>Pentapetalae</taxon>
        <taxon>rosids</taxon>
        <taxon>fabids</taxon>
        <taxon>Fabales</taxon>
        <taxon>Fabaceae</taxon>
        <taxon>Papilionoideae</taxon>
        <taxon>50 kb inversion clade</taxon>
        <taxon>NPAAA clade</taxon>
        <taxon>Hologalegina</taxon>
        <taxon>IRL clade</taxon>
        <taxon>Trifolieae</taxon>
        <taxon>Trifolium</taxon>
    </lineage>
</organism>
<evidence type="ECO:0000313" key="1">
    <source>
        <dbReference type="EMBL" id="MCI57249.1"/>
    </source>
</evidence>
<sequence>MRKRGSRRARNCSPAARNALEFLPFSRRAKNISSGEECEVSLSLGEKGLARPKVADVSPIYRANPPCST</sequence>
<evidence type="ECO:0000313" key="2">
    <source>
        <dbReference type="Proteomes" id="UP000265520"/>
    </source>
</evidence>
<feature type="non-terminal residue" evidence="1">
    <location>
        <position position="69"/>
    </location>
</feature>
<keyword evidence="2" id="KW-1185">Reference proteome</keyword>
<proteinExistence type="predicted"/>
<reference evidence="1 2" key="1">
    <citation type="journal article" date="2018" name="Front. Plant Sci.">
        <title>Red Clover (Trifolium pratense) and Zigzag Clover (T. medium) - A Picture of Genomic Similarities and Differences.</title>
        <authorList>
            <person name="Dluhosova J."/>
            <person name="Istvanek J."/>
            <person name="Nedelnik J."/>
            <person name="Repkova J."/>
        </authorList>
    </citation>
    <scope>NUCLEOTIDE SEQUENCE [LARGE SCALE GENOMIC DNA]</scope>
    <source>
        <strain evidence="2">cv. 10/8</strain>
        <tissue evidence="1">Leaf</tissue>
    </source>
</reference>
<protein>
    <submittedName>
        <fullName evidence="1">Uncharacterized protein</fullName>
    </submittedName>
</protein>
<name>A0A392T886_9FABA</name>
<dbReference type="AlphaFoldDB" id="A0A392T886"/>
<accession>A0A392T886</accession>
<dbReference type="EMBL" id="LXQA010525725">
    <property type="protein sequence ID" value="MCI57249.1"/>
    <property type="molecule type" value="Genomic_DNA"/>
</dbReference>